<dbReference type="AlphaFoldDB" id="A0A645J5S0"/>
<sequence length="86" mass="9899">MLVTDTFLTSELADATVYVVRSGYTENSLIEFANHQMEEEKINNAGFVLNDVGKEDFGYGNKYGYGYAADDRNFFQKMRDKFLFRA</sequence>
<evidence type="ECO:0000313" key="1">
    <source>
        <dbReference type="EMBL" id="MPN58971.1"/>
    </source>
</evidence>
<reference evidence="1" key="1">
    <citation type="submission" date="2019-08" db="EMBL/GenBank/DDBJ databases">
        <authorList>
            <person name="Kucharzyk K."/>
            <person name="Murdoch R.W."/>
            <person name="Higgins S."/>
            <person name="Loffler F."/>
        </authorList>
    </citation>
    <scope>NUCLEOTIDE SEQUENCE</scope>
</reference>
<dbReference type="Gene3D" id="3.40.50.300">
    <property type="entry name" value="P-loop containing nucleotide triphosphate hydrolases"/>
    <property type="match status" value="1"/>
</dbReference>
<organism evidence="1">
    <name type="scientific">bioreactor metagenome</name>
    <dbReference type="NCBI Taxonomy" id="1076179"/>
    <lineage>
        <taxon>unclassified sequences</taxon>
        <taxon>metagenomes</taxon>
        <taxon>ecological metagenomes</taxon>
    </lineage>
</organism>
<comment type="caution">
    <text evidence="1">The sequence shown here is derived from an EMBL/GenBank/DDBJ whole genome shotgun (WGS) entry which is preliminary data.</text>
</comment>
<name>A0A645J5S0_9ZZZZ</name>
<dbReference type="InterPro" id="IPR027417">
    <property type="entry name" value="P-loop_NTPase"/>
</dbReference>
<proteinExistence type="predicted"/>
<gene>
    <name evidence="1" type="ORF">SDC9_206688</name>
</gene>
<protein>
    <submittedName>
        <fullName evidence="1">Uncharacterized protein</fullName>
    </submittedName>
</protein>
<accession>A0A645J5S0</accession>
<dbReference type="EMBL" id="VSSQ01132405">
    <property type="protein sequence ID" value="MPN58971.1"/>
    <property type="molecule type" value="Genomic_DNA"/>
</dbReference>